<protein>
    <submittedName>
        <fullName evidence="1">Uncharacterized protein</fullName>
    </submittedName>
</protein>
<sequence length="91" mass="10158">MLTAEDMLRIGEGVAESNDTTAKEVHLNQKVVPRQVFDEDESFDVPEAYISPDLKSMIDVAQTEINKIKAIGMTQYLKTKSDAKTKSVIKI</sequence>
<dbReference type="RefSeq" id="WP_078928685.1">
    <property type="nucleotide sequence ID" value="NZ_FUXX01000017.1"/>
</dbReference>
<proteinExistence type="predicted"/>
<gene>
    <name evidence="1" type="ORF">SAMN02745213_01198</name>
</gene>
<dbReference type="STRING" id="83771.SAMN02910357_01562"/>
<reference evidence="2" key="1">
    <citation type="submission" date="2017-02" db="EMBL/GenBank/DDBJ databases">
        <authorList>
            <person name="Varghese N."/>
            <person name="Submissions S."/>
        </authorList>
    </citation>
    <scope>NUCLEOTIDE SEQUENCE [LARGE SCALE GENOMIC DNA]</scope>
    <source>
        <strain evidence="2">DSM 3072</strain>
    </source>
</reference>
<dbReference type="EMBL" id="FUXX01000017">
    <property type="protein sequence ID" value="SKA62101.1"/>
    <property type="molecule type" value="Genomic_DNA"/>
</dbReference>
<accession>A0A1T4VC52</accession>
<evidence type="ECO:0000313" key="2">
    <source>
        <dbReference type="Proteomes" id="UP000242432"/>
    </source>
</evidence>
<evidence type="ECO:0000313" key="1">
    <source>
        <dbReference type="EMBL" id="SKA62101.1"/>
    </source>
</evidence>
<organism evidence="1 2">
    <name type="scientific">Succinivibrio dextrinosolvens DSM 3072</name>
    <dbReference type="NCBI Taxonomy" id="1123324"/>
    <lineage>
        <taxon>Bacteria</taxon>
        <taxon>Pseudomonadati</taxon>
        <taxon>Pseudomonadota</taxon>
        <taxon>Gammaproteobacteria</taxon>
        <taxon>Aeromonadales</taxon>
        <taxon>Succinivibrionaceae</taxon>
        <taxon>Succinivibrio</taxon>
    </lineage>
</organism>
<keyword evidence="2" id="KW-1185">Reference proteome</keyword>
<name>A0A1T4VC52_9GAMM</name>
<dbReference type="Proteomes" id="UP000242432">
    <property type="component" value="Unassembled WGS sequence"/>
</dbReference>
<dbReference type="AlphaFoldDB" id="A0A1T4VC52"/>